<evidence type="ECO:0000313" key="11">
    <source>
        <dbReference type="Proteomes" id="UP001153555"/>
    </source>
</evidence>
<evidence type="ECO:0000256" key="7">
    <source>
        <dbReference type="SAM" id="MobiDB-lite"/>
    </source>
</evidence>
<keyword evidence="6" id="KW-0472">Membrane</keyword>
<dbReference type="GO" id="GO:0016192">
    <property type="term" value="P:vesicle-mediated transport"/>
    <property type="evidence" value="ECO:0007669"/>
    <property type="project" value="UniProtKB-KW"/>
</dbReference>
<organism evidence="10 11">
    <name type="scientific">Striga hermonthica</name>
    <name type="common">Purple witchweed</name>
    <name type="synonym">Buchnera hermonthica</name>
    <dbReference type="NCBI Taxonomy" id="68872"/>
    <lineage>
        <taxon>Eukaryota</taxon>
        <taxon>Viridiplantae</taxon>
        <taxon>Streptophyta</taxon>
        <taxon>Embryophyta</taxon>
        <taxon>Tracheophyta</taxon>
        <taxon>Spermatophyta</taxon>
        <taxon>Magnoliopsida</taxon>
        <taxon>eudicotyledons</taxon>
        <taxon>Gunneridae</taxon>
        <taxon>Pentapetalae</taxon>
        <taxon>asterids</taxon>
        <taxon>lamiids</taxon>
        <taxon>Lamiales</taxon>
        <taxon>Orobanchaceae</taxon>
        <taxon>Buchnereae</taxon>
        <taxon>Striga</taxon>
    </lineage>
</organism>
<dbReference type="GO" id="GO:0000139">
    <property type="term" value="C:Golgi membrane"/>
    <property type="evidence" value="ECO:0007669"/>
    <property type="project" value="UniProtKB-SubCell"/>
</dbReference>
<feature type="compositionally biased region" description="Basic and acidic residues" evidence="7">
    <location>
        <begin position="1147"/>
        <end position="1162"/>
    </location>
</feature>
<evidence type="ECO:0000313" key="10">
    <source>
        <dbReference type="EMBL" id="CAA0820598.1"/>
    </source>
</evidence>
<comment type="subcellular location">
    <subcellularLocation>
        <location evidence="1">Endoplasmic reticulum</location>
    </subcellularLocation>
    <subcellularLocation>
        <location evidence="6">Golgi apparatus membrane</location>
    </subcellularLocation>
</comment>
<dbReference type="CDD" id="cd09233">
    <property type="entry name" value="ACE1-Sec16-like"/>
    <property type="match status" value="1"/>
</dbReference>
<dbReference type="EMBL" id="CACSLK010020742">
    <property type="protein sequence ID" value="CAA0820598.1"/>
    <property type="molecule type" value="Genomic_DNA"/>
</dbReference>
<dbReference type="Gene3D" id="1.25.40.1030">
    <property type="match status" value="1"/>
</dbReference>
<feature type="compositionally biased region" description="Low complexity" evidence="7">
    <location>
        <begin position="1459"/>
        <end position="1470"/>
    </location>
</feature>
<protein>
    <recommendedName>
        <fullName evidence="6">Protein transport protein sec16</fullName>
    </recommendedName>
</protein>
<dbReference type="PANTHER" id="PTHR13402:SF6">
    <property type="entry name" value="SECRETORY 16, ISOFORM I"/>
    <property type="match status" value="1"/>
</dbReference>
<keyword evidence="6" id="KW-0333">Golgi apparatus</keyword>
<dbReference type="OrthoDB" id="8918678at2759"/>
<feature type="region of interest" description="Disordered" evidence="7">
    <location>
        <begin position="1085"/>
        <end position="1125"/>
    </location>
</feature>
<keyword evidence="5 6" id="KW-0931">ER-Golgi transport</keyword>
<dbReference type="Pfam" id="PF12931">
    <property type="entry name" value="TPR_Sec16"/>
    <property type="match status" value="1"/>
</dbReference>
<reference evidence="10" key="1">
    <citation type="submission" date="2019-12" db="EMBL/GenBank/DDBJ databases">
        <authorList>
            <person name="Scholes J."/>
        </authorList>
    </citation>
    <scope>NUCLEOTIDE SEQUENCE</scope>
</reference>
<dbReference type="GO" id="GO:0007030">
    <property type="term" value="P:Golgi organization"/>
    <property type="evidence" value="ECO:0007669"/>
    <property type="project" value="TreeGrafter"/>
</dbReference>
<feature type="region of interest" description="Disordered" evidence="7">
    <location>
        <begin position="1262"/>
        <end position="1299"/>
    </location>
</feature>
<evidence type="ECO:0000256" key="5">
    <source>
        <dbReference type="ARBA" id="ARBA00022892"/>
    </source>
</evidence>
<feature type="domain" description="Sec16 central conserved" evidence="9">
    <location>
        <begin position="613"/>
        <end position="734"/>
    </location>
</feature>
<feature type="compositionally biased region" description="Polar residues" evidence="7">
    <location>
        <begin position="1090"/>
        <end position="1103"/>
    </location>
</feature>
<dbReference type="InterPro" id="IPR024340">
    <property type="entry name" value="Sec16_CCD"/>
</dbReference>
<name>A0A9N7MWG5_STRHE</name>
<feature type="compositionally biased region" description="Polar residues" evidence="7">
    <location>
        <begin position="1322"/>
        <end position="1338"/>
    </location>
</feature>
<evidence type="ECO:0000259" key="9">
    <source>
        <dbReference type="Pfam" id="PF12932"/>
    </source>
</evidence>
<dbReference type="InterPro" id="IPR024298">
    <property type="entry name" value="Sec16_Sec23-bd"/>
</dbReference>
<comment type="similarity">
    <text evidence="2 6">Belongs to the SEC16 family.</text>
</comment>
<evidence type="ECO:0000256" key="1">
    <source>
        <dbReference type="ARBA" id="ARBA00004240"/>
    </source>
</evidence>
<feature type="region of interest" description="Disordered" evidence="7">
    <location>
        <begin position="1314"/>
        <end position="1338"/>
    </location>
</feature>
<comment type="caution">
    <text evidence="10">The sequence shown here is derived from an EMBL/GenBank/DDBJ whole genome shotgun (WGS) entry which is preliminary data.</text>
</comment>
<sequence length="1482" mass="160003">MATNPPPFAVEDGSDEDFFDKLVNDDDEDVGFNVATTSVASGGPVVMDGNESDEAKAFANLSINELDDNGEVNFDNDSDHIIGEEDIGAKTETVIEHINEVGDVEEKGNPLASSSSFEFDNLVQNLGNANDGTEVLPDSALASNNKTTADKGSSDVVIMSKSSDESGAPGVKQVDWSSFADSAKNDDGKGFGSYSDFFSEFEGDNTGDAFGKLVEDTSKSGSQNSIHGSSFAGNSNSCGQYNEGYYNDGIAADQGSYTQDMNSSQYWESQYPGWKYDPSTGQWQQVDGFDAGESMQSQVDSSNISSSWGVADGKTELSYMQQNAQSVAGAVAEASTTENVTNWSQVEQVSGAVNVVPPSSHENNGYPPHMVFDPQYPDWYYDTIAQSWFTLESYTASAQSTAQSEVQMNNQIDYASTEALARNSSIEEFNVNGQANNFVSQGFTSQGLDKSWVGSVGNYNQQGSTMWTPEAVDYTEPTSVYNGNQAIGNQYGQNLSLSNHGSQQNSVQYGAKNSYLDNLNQNQQSSVQAGVNNSYYNNLSQKRTDFHVPSQFVGGRDVSQPFSDASTHRRDLHVSNDLYSNQNTVNFLQQQSLNAQISYTPASGRSSAGRPPHALVSFGFGGKLIVMRQTSTDNLNFGSQNPVGGPISILNLAEVVSSSIDTPSYETSASSYFQTLCRQPLPGPLVGGSVGTKELNKWIDERITNLKSANIDPQRSEVLILLLSLLKIACQYYGKLRSPYGTDAASKESDSPESAVARLFASARSDSQFSQYGSVAQCLQQLPSEAQMRATAAEVQKLLVSGRKQEALQFAQEGQLWGPALVLAAQLGDQFYAETVKHMALKHLVAGSPLRTLCLLIAGQPADVFSTDSTAVSGMTGPVAMSQQPAQFGAKGMLDDWEENLAVITANRTKDDELVLLYLGDCLYKERSNMIAAHICYLVAEANFEPYSDSARLCLIGADHWKFPRSYASPEAIQRTEIYEYSKTLGNSQFVLLPFQPYKFVYAHMLAEVGKLSEASKYCQAVLKSLKTGRSQEVETLRQLVSSLEERIKAHQQGGFSANLASKEFIGKLLNLFDSTAHRVVGGLPPPVPTASTTAHGKENNYQSIGSRVSSSQSTMAMSSLVPSQSMEPINEWAASSNKMVMHTRSVSEPDFGRSPKDDTLKEASSSGVKDKASAAGSTSRFGRFGFGSQLLQKTVGLVLKPRQGRQAKLGETNKFYYDEKLKRWVEEGAEPPAQEAVLAPPPTASVLQNGTSEYNLNNAMHSEASHSNGSPEFKTPSAVDNSPGMPPLPPTTNQYSARGRMGVRSRYVDTFNKGGGGNADRSFQSPPISSVKPTNVPNPRFFVPTPVSNNEQPVDTPVTNEQNILSTTYEDPSTAPPSNDPSSFQSPAPQSAVNMQRYASMNSISNKGAGDNGSFGLHSRRTLSWSGNFNHSFSSPQSSEGKPLGEVLGMQPSTFMRSETSLGHSSTSGGSFGDELHEVEL</sequence>
<evidence type="ECO:0000256" key="3">
    <source>
        <dbReference type="ARBA" id="ARBA00022448"/>
    </source>
</evidence>
<keyword evidence="11" id="KW-1185">Reference proteome</keyword>
<feature type="region of interest" description="Disordered" evidence="7">
    <location>
        <begin position="1433"/>
        <end position="1482"/>
    </location>
</feature>
<dbReference type="Pfam" id="PF12932">
    <property type="entry name" value="Sec16"/>
    <property type="match status" value="1"/>
</dbReference>
<evidence type="ECO:0000256" key="2">
    <source>
        <dbReference type="ARBA" id="ARBA00005927"/>
    </source>
</evidence>
<keyword evidence="4 6" id="KW-0256">Endoplasmic reticulum</keyword>
<feature type="compositionally biased region" description="Polar residues" evidence="7">
    <location>
        <begin position="1262"/>
        <end position="1271"/>
    </location>
</feature>
<gene>
    <name evidence="10" type="ORF">SHERM_18600</name>
</gene>
<dbReference type="PANTHER" id="PTHR13402">
    <property type="entry name" value="RGPR-RELATED"/>
    <property type="match status" value="1"/>
</dbReference>
<feature type="compositionally biased region" description="Low complexity" evidence="7">
    <location>
        <begin position="1104"/>
        <end position="1120"/>
    </location>
</feature>
<keyword evidence="6" id="KW-0653">Protein transport</keyword>
<evidence type="ECO:0000256" key="4">
    <source>
        <dbReference type="ARBA" id="ARBA00022824"/>
    </source>
</evidence>
<evidence type="ECO:0000259" key="8">
    <source>
        <dbReference type="Pfam" id="PF12931"/>
    </source>
</evidence>
<feature type="compositionally biased region" description="Low complexity" evidence="7">
    <location>
        <begin position="1382"/>
        <end position="1391"/>
    </location>
</feature>
<dbReference type="GO" id="GO:0070971">
    <property type="term" value="C:endoplasmic reticulum exit site"/>
    <property type="evidence" value="ECO:0007669"/>
    <property type="project" value="TreeGrafter"/>
</dbReference>
<dbReference type="GO" id="GO:0012507">
    <property type="term" value="C:ER to Golgi transport vesicle membrane"/>
    <property type="evidence" value="ECO:0007669"/>
    <property type="project" value="TreeGrafter"/>
</dbReference>
<dbReference type="GO" id="GO:0015031">
    <property type="term" value="P:protein transport"/>
    <property type="evidence" value="ECO:0007669"/>
    <property type="project" value="UniProtKB-KW"/>
</dbReference>
<keyword evidence="3 6" id="KW-0813">Transport</keyword>
<feature type="region of interest" description="Disordered" evidence="7">
    <location>
        <begin position="1147"/>
        <end position="1180"/>
    </location>
</feature>
<dbReference type="GO" id="GO:0070973">
    <property type="term" value="P:protein localization to endoplasmic reticulum exit site"/>
    <property type="evidence" value="ECO:0007669"/>
    <property type="project" value="TreeGrafter"/>
</dbReference>
<dbReference type="Proteomes" id="UP001153555">
    <property type="component" value="Unassembled WGS sequence"/>
</dbReference>
<feature type="domain" description="Sec16 Sec23-binding" evidence="8">
    <location>
        <begin position="795"/>
        <end position="1083"/>
    </location>
</feature>
<feature type="region of interest" description="Disordered" evidence="7">
    <location>
        <begin position="1369"/>
        <end position="1391"/>
    </location>
</feature>
<evidence type="ECO:0000256" key="6">
    <source>
        <dbReference type="RuleBase" id="RU364101"/>
    </source>
</evidence>
<accession>A0A9N7MWG5</accession>
<proteinExistence type="inferred from homology"/>